<proteinExistence type="inferred from homology"/>
<keyword evidence="10" id="KW-1185">Reference proteome</keyword>
<reference evidence="11" key="1">
    <citation type="submission" date="2025-08" db="UniProtKB">
        <authorList>
            <consortium name="RefSeq"/>
        </authorList>
    </citation>
    <scope>IDENTIFICATION</scope>
    <source>
        <strain evidence="11">USDA-PBARC FA_bdor</strain>
        <tissue evidence="11">Whole organism</tissue>
    </source>
</reference>
<dbReference type="GO" id="GO:0008233">
    <property type="term" value="F:peptidase activity"/>
    <property type="evidence" value="ECO:0007669"/>
    <property type="project" value="UniProtKB-UniRule"/>
</dbReference>
<keyword evidence="7 9" id="KW-0472">Membrane</keyword>
<evidence type="ECO:0000256" key="3">
    <source>
        <dbReference type="ARBA" id="ARBA00017057"/>
    </source>
</evidence>
<gene>
    <name evidence="11" type="primary">Spase25</name>
</gene>
<evidence type="ECO:0000256" key="5">
    <source>
        <dbReference type="ARBA" id="ARBA00022824"/>
    </source>
</evidence>
<dbReference type="RefSeq" id="XP_011306558.1">
    <property type="nucleotide sequence ID" value="XM_011308256.1"/>
</dbReference>
<dbReference type="GO" id="GO:0005787">
    <property type="term" value="C:signal peptidase complex"/>
    <property type="evidence" value="ECO:0007669"/>
    <property type="project" value="UniProtKB-UniRule"/>
</dbReference>
<comment type="subcellular location">
    <subcellularLocation>
        <location evidence="1 9">Endoplasmic reticulum membrane</location>
        <topology evidence="1 9">Multi-pass membrane protein</topology>
    </subcellularLocation>
</comment>
<sequence>MPPTAPDDRIIMKSSFQPVKINKWDGAAVKNALDDAVKEVITRKYNYSENFSLLDMRLGICGIAVGVSSIALLWDYLYPFPASRHILVTCVSIYFVLMAILNLYTTYKEKGIFLVAVQRDPAGYDPDCTWEASSYLKKYDDMYNLVLSVKNEQTGVINETQFTKSVANFIDVNGIVIPELVETAVANLHDSLTSQRKDK</sequence>
<evidence type="ECO:0000256" key="8">
    <source>
        <dbReference type="ARBA" id="ARBA00045608"/>
    </source>
</evidence>
<dbReference type="OrthoDB" id="29558at2759"/>
<keyword evidence="4 9" id="KW-0812">Transmembrane</keyword>
<dbReference type="GO" id="GO:0045047">
    <property type="term" value="P:protein targeting to ER"/>
    <property type="evidence" value="ECO:0007669"/>
    <property type="project" value="TreeGrafter"/>
</dbReference>
<dbReference type="KEGG" id="fas:105268587"/>
<dbReference type="Proteomes" id="UP000694866">
    <property type="component" value="Unplaced"/>
</dbReference>
<dbReference type="GO" id="GO:0006465">
    <property type="term" value="P:signal peptide processing"/>
    <property type="evidence" value="ECO:0007669"/>
    <property type="project" value="UniProtKB-UniRule"/>
</dbReference>
<dbReference type="PANTHER" id="PTHR13085">
    <property type="entry name" value="MICROSOMAL SIGNAL PEPTIDASE 25 KDA SUBUNIT"/>
    <property type="match status" value="1"/>
</dbReference>
<organism evidence="10 11">
    <name type="scientific">Fopius arisanus</name>
    <dbReference type="NCBI Taxonomy" id="64838"/>
    <lineage>
        <taxon>Eukaryota</taxon>
        <taxon>Metazoa</taxon>
        <taxon>Ecdysozoa</taxon>
        <taxon>Arthropoda</taxon>
        <taxon>Hexapoda</taxon>
        <taxon>Insecta</taxon>
        <taxon>Pterygota</taxon>
        <taxon>Neoptera</taxon>
        <taxon>Endopterygota</taxon>
        <taxon>Hymenoptera</taxon>
        <taxon>Apocrita</taxon>
        <taxon>Ichneumonoidea</taxon>
        <taxon>Braconidae</taxon>
        <taxon>Opiinae</taxon>
        <taxon>Fopius</taxon>
    </lineage>
</organism>
<comment type="similarity">
    <text evidence="2 9">Belongs to the SPCS2 family.</text>
</comment>
<dbReference type="GeneID" id="105268587"/>
<name>A0A9R1TCJ3_9HYME</name>
<evidence type="ECO:0000313" key="11">
    <source>
        <dbReference type="RefSeq" id="XP_011306558.1"/>
    </source>
</evidence>
<dbReference type="AlphaFoldDB" id="A0A9R1TCJ3"/>
<feature type="transmembrane region" description="Helical" evidence="9">
    <location>
        <begin position="53"/>
        <end position="74"/>
    </location>
</feature>
<evidence type="ECO:0000256" key="1">
    <source>
        <dbReference type="ARBA" id="ARBA00004477"/>
    </source>
</evidence>
<evidence type="ECO:0000256" key="2">
    <source>
        <dbReference type="ARBA" id="ARBA00007324"/>
    </source>
</evidence>
<evidence type="ECO:0000256" key="4">
    <source>
        <dbReference type="ARBA" id="ARBA00022692"/>
    </source>
</evidence>
<comment type="function">
    <text evidence="8 9">Component of the signal peptidase complex (SPC) which catalyzes the cleavage of N-terminal signal sequences from nascent proteins as they are translocated into the lumen of the endoplasmic reticulum. Enhances the enzymatic activity of SPC and facilitates the interactions between different components of the translocation site.</text>
</comment>
<protein>
    <recommendedName>
        <fullName evidence="3 9">Signal peptidase complex subunit 2</fullName>
    </recommendedName>
</protein>
<evidence type="ECO:0000256" key="6">
    <source>
        <dbReference type="ARBA" id="ARBA00022989"/>
    </source>
</evidence>
<evidence type="ECO:0000256" key="7">
    <source>
        <dbReference type="ARBA" id="ARBA00023136"/>
    </source>
</evidence>
<dbReference type="CTD" id="32095"/>
<evidence type="ECO:0000256" key="9">
    <source>
        <dbReference type="RuleBase" id="RU368033"/>
    </source>
</evidence>
<keyword evidence="6 9" id="KW-1133">Transmembrane helix</keyword>
<evidence type="ECO:0000313" key="10">
    <source>
        <dbReference type="Proteomes" id="UP000694866"/>
    </source>
</evidence>
<dbReference type="PANTHER" id="PTHR13085:SF0">
    <property type="entry name" value="SIGNAL PEPTIDASE COMPLEX SUBUNIT 2"/>
    <property type="match status" value="1"/>
</dbReference>
<dbReference type="InterPro" id="IPR009582">
    <property type="entry name" value="Spc2/SPCS2"/>
</dbReference>
<dbReference type="Pfam" id="PF06703">
    <property type="entry name" value="SPC25"/>
    <property type="match status" value="1"/>
</dbReference>
<accession>A0A9R1TCJ3</accession>
<keyword evidence="5 9" id="KW-0256">Endoplasmic reticulum</keyword>
<feature type="transmembrane region" description="Helical" evidence="9">
    <location>
        <begin position="86"/>
        <end position="104"/>
    </location>
</feature>